<dbReference type="KEGG" id="tpx:Turpa_4078"/>
<sequence>MPVLPDSIEIRLPKKALAGNVAEVKWSDGRTTAHTSFNLRMRCPCATCRDSHNPDPKAIRGPKGVPPMVELTSFDWVGNYAVNFVFNDGHNTGIYTFKYLLELDEAPNAV</sequence>
<dbReference type="Pfam" id="PF06155">
    <property type="entry name" value="GBBH-like_N"/>
    <property type="match status" value="1"/>
</dbReference>
<evidence type="ECO:0000256" key="2">
    <source>
        <dbReference type="ARBA" id="ARBA00023004"/>
    </source>
</evidence>
<feature type="domain" description="Gamma-butyrobetaine hydroxylase-like N-terminal" evidence="3">
    <location>
        <begin position="20"/>
        <end position="100"/>
    </location>
</feature>
<dbReference type="PANTHER" id="PTHR35303">
    <property type="entry name" value="OS02G0197800 PROTEIN"/>
    <property type="match status" value="1"/>
</dbReference>
<gene>
    <name evidence="4" type="ordered locus">Turpa_4078</name>
</gene>
<dbReference type="GO" id="GO:0046872">
    <property type="term" value="F:metal ion binding"/>
    <property type="evidence" value="ECO:0007669"/>
    <property type="project" value="UniProtKB-KW"/>
</dbReference>
<dbReference type="AlphaFoldDB" id="I4BBQ5"/>
<dbReference type="Proteomes" id="UP000006048">
    <property type="component" value="Chromosome"/>
</dbReference>
<dbReference type="InterPro" id="IPR010376">
    <property type="entry name" value="GBBH-like_N"/>
</dbReference>
<keyword evidence="1" id="KW-0479">Metal-binding</keyword>
<dbReference type="InterPro" id="IPR038492">
    <property type="entry name" value="GBBH-like_N_sf"/>
</dbReference>
<proteinExistence type="predicted"/>
<dbReference type="Gene3D" id="3.30.2020.30">
    <property type="match status" value="1"/>
</dbReference>
<evidence type="ECO:0000259" key="3">
    <source>
        <dbReference type="Pfam" id="PF06155"/>
    </source>
</evidence>
<evidence type="ECO:0000313" key="5">
    <source>
        <dbReference type="Proteomes" id="UP000006048"/>
    </source>
</evidence>
<keyword evidence="2" id="KW-0408">Iron</keyword>
<evidence type="ECO:0000313" key="4">
    <source>
        <dbReference type="EMBL" id="AFM14712.1"/>
    </source>
</evidence>
<dbReference type="OrthoDB" id="9794178at2"/>
<evidence type="ECO:0000256" key="1">
    <source>
        <dbReference type="ARBA" id="ARBA00022723"/>
    </source>
</evidence>
<name>I4BBQ5_TURPD</name>
<keyword evidence="5" id="KW-1185">Reference proteome</keyword>
<dbReference type="EMBL" id="CP002959">
    <property type="protein sequence ID" value="AFM14712.1"/>
    <property type="molecule type" value="Genomic_DNA"/>
</dbReference>
<organism evidence="4 5">
    <name type="scientific">Turneriella parva (strain ATCC BAA-1111 / DSM 21527 / NCTC 11395 / H)</name>
    <name type="common">Leptospira parva</name>
    <dbReference type="NCBI Taxonomy" id="869212"/>
    <lineage>
        <taxon>Bacteria</taxon>
        <taxon>Pseudomonadati</taxon>
        <taxon>Spirochaetota</taxon>
        <taxon>Spirochaetia</taxon>
        <taxon>Leptospirales</taxon>
        <taxon>Leptospiraceae</taxon>
        <taxon>Turneriella</taxon>
    </lineage>
</organism>
<dbReference type="HOGENOM" id="CLU_117841_2_0_12"/>
<protein>
    <recommendedName>
        <fullName evidence="3">Gamma-butyrobetaine hydroxylase-like N-terminal domain-containing protein</fullName>
    </recommendedName>
</protein>
<dbReference type="STRING" id="869212.Turpa_4078"/>
<accession>I4BBQ5</accession>
<dbReference type="RefSeq" id="WP_014805188.1">
    <property type="nucleotide sequence ID" value="NC_018020.1"/>
</dbReference>
<reference evidence="4 5" key="1">
    <citation type="submission" date="2012-06" db="EMBL/GenBank/DDBJ databases">
        <title>The complete chromosome of genome of Turneriella parva DSM 21527.</title>
        <authorList>
            <consortium name="US DOE Joint Genome Institute (JGI-PGF)"/>
            <person name="Lucas S."/>
            <person name="Han J."/>
            <person name="Lapidus A."/>
            <person name="Bruce D."/>
            <person name="Goodwin L."/>
            <person name="Pitluck S."/>
            <person name="Peters L."/>
            <person name="Kyrpides N."/>
            <person name="Mavromatis K."/>
            <person name="Ivanova N."/>
            <person name="Mikhailova N."/>
            <person name="Chertkov O."/>
            <person name="Detter J.C."/>
            <person name="Tapia R."/>
            <person name="Han C."/>
            <person name="Land M."/>
            <person name="Hauser L."/>
            <person name="Markowitz V."/>
            <person name="Cheng J.-F."/>
            <person name="Hugenholtz P."/>
            <person name="Woyke T."/>
            <person name="Wu D."/>
            <person name="Gronow S."/>
            <person name="Wellnitz S."/>
            <person name="Brambilla E."/>
            <person name="Klenk H.-P."/>
            <person name="Eisen J.A."/>
        </authorList>
    </citation>
    <scope>NUCLEOTIDE SEQUENCE [LARGE SCALE GENOMIC DNA]</scope>
    <source>
        <strain evidence="5">ATCC BAA-1111 / DSM 21527 / NCTC 11395 / H</strain>
    </source>
</reference>